<protein>
    <recommendedName>
        <fullName evidence="3">Helix-turn-helix</fullName>
    </recommendedName>
</protein>
<dbReference type="InterPro" id="IPR001387">
    <property type="entry name" value="Cro/C1-type_HTH"/>
</dbReference>
<evidence type="ECO:0008006" key="3">
    <source>
        <dbReference type="Google" id="ProtNLM"/>
    </source>
</evidence>
<dbReference type="EMBL" id="FOQH01000010">
    <property type="protein sequence ID" value="SFI83556.1"/>
    <property type="molecule type" value="Genomic_DNA"/>
</dbReference>
<evidence type="ECO:0000313" key="1">
    <source>
        <dbReference type="EMBL" id="SFI83556.1"/>
    </source>
</evidence>
<keyword evidence="2" id="KW-1185">Reference proteome</keyword>
<proteinExistence type="predicted"/>
<dbReference type="GO" id="GO:0003677">
    <property type="term" value="F:DNA binding"/>
    <property type="evidence" value="ECO:0007669"/>
    <property type="project" value="InterPro"/>
</dbReference>
<sequence length="70" mass="7737">MDRTKHTTLGEWMDEKGETCASVAKRLGTTRATVSRWRAGVSFPRRDALDEIFKMTGGVVSADSFRSEAA</sequence>
<dbReference type="Gene3D" id="1.10.260.40">
    <property type="entry name" value="lambda repressor-like DNA-binding domains"/>
    <property type="match status" value="1"/>
</dbReference>
<dbReference type="RefSeq" id="WP_092863006.1">
    <property type="nucleotide sequence ID" value="NZ_FOQH01000010.1"/>
</dbReference>
<dbReference type="AlphaFoldDB" id="A0A1I3LGI5"/>
<name>A0A1I3LGI5_9RHOB</name>
<reference evidence="1 2" key="1">
    <citation type="submission" date="2016-10" db="EMBL/GenBank/DDBJ databases">
        <authorList>
            <person name="de Groot N.N."/>
        </authorList>
    </citation>
    <scope>NUCLEOTIDE SEQUENCE [LARGE SCALE GENOMIC DNA]</scope>
    <source>
        <strain evidence="1 2">CGMCC 1.11030</strain>
    </source>
</reference>
<dbReference type="OrthoDB" id="123556at2"/>
<accession>A0A1I3LGI5</accession>
<dbReference type="CDD" id="cd00093">
    <property type="entry name" value="HTH_XRE"/>
    <property type="match status" value="1"/>
</dbReference>
<dbReference type="Proteomes" id="UP000199377">
    <property type="component" value="Unassembled WGS sequence"/>
</dbReference>
<organism evidence="1 2">
    <name type="scientific">Albimonas pacifica</name>
    <dbReference type="NCBI Taxonomy" id="1114924"/>
    <lineage>
        <taxon>Bacteria</taxon>
        <taxon>Pseudomonadati</taxon>
        <taxon>Pseudomonadota</taxon>
        <taxon>Alphaproteobacteria</taxon>
        <taxon>Rhodobacterales</taxon>
        <taxon>Paracoccaceae</taxon>
        <taxon>Albimonas</taxon>
    </lineage>
</organism>
<gene>
    <name evidence="1" type="ORF">SAMN05216258_1102</name>
</gene>
<evidence type="ECO:0000313" key="2">
    <source>
        <dbReference type="Proteomes" id="UP000199377"/>
    </source>
</evidence>
<dbReference type="InterPro" id="IPR010982">
    <property type="entry name" value="Lambda_DNA-bd_dom_sf"/>
</dbReference>
<dbReference type="SUPFAM" id="SSF47413">
    <property type="entry name" value="lambda repressor-like DNA-binding domains"/>
    <property type="match status" value="1"/>
</dbReference>